<dbReference type="SMART" id="SM00901">
    <property type="entry name" value="FRG"/>
    <property type="match status" value="1"/>
</dbReference>
<dbReference type="EMBL" id="DPIY01000005">
    <property type="protein sequence ID" value="HCT56515.1"/>
    <property type="molecule type" value="Genomic_DNA"/>
</dbReference>
<feature type="domain" description="FRG" evidence="1">
    <location>
        <begin position="65"/>
        <end position="169"/>
    </location>
</feature>
<comment type="caution">
    <text evidence="2">The sequence shown here is derived from an EMBL/GenBank/DDBJ whole genome shotgun (WGS) entry which is preliminary data.</text>
</comment>
<evidence type="ECO:0000313" key="3">
    <source>
        <dbReference type="Proteomes" id="UP000264071"/>
    </source>
</evidence>
<proteinExistence type="predicted"/>
<sequence length="609" mass="67220">MEECSSYTTACWRELAGHWKFQSLAASPRVNTRHLAHPPMTSSAPIFRSLEALQQHLDTLPPPAPGWRRVYRGQTKDYPQMIPSGVRRRTREYWSLWHRHAMLVAPFESDLALAEAKGVPSTLDMLSYWVHAIAQHYGGDSNYLDVTSDIQSALWFALYQMVSKEGTIVLGPGTAPDPVHDVPVKQTFWRYERWEEPAYLYVFDVPPWDGKGPLEHGTLIDVAAQAPHLVSDSTRMAVQRASLLYADSDIGDLTSFYVTPPLRVAWPMEGAERLSHGTLEIFPPPTVDPWYEIFLRQPLTIVPTATDAVRYAHPIPVALYLYDTPAERNDLIARLNMEQPPLASRGMREMMVDGGADAGTLARFDAATVIYCEAALQALLQTRRSSSWHSALLMSDLPSNADTQQLGSDESAGAVDLMNVIFEFSPLESIAAASAYNTSAVDYVRALWVVRNENTILVVPFIQQADGPGVTTSPFRVVQEANAPGGMAFYAGENPIPHEVAGFLVAPVRAALFALRSLARGEKILPNVLASFDPGEANGKFLAGVDEATTTLCLATVRPFDVPLYVLRQEGEVFFGPGKSTTRLFVVPATQPFGSIPVNELRERAKEAK</sequence>
<dbReference type="InterPro" id="IPR014966">
    <property type="entry name" value="FRG-dom"/>
</dbReference>
<name>A0A3D4V614_9BACT</name>
<protein>
    <submittedName>
        <fullName evidence="2">FRG domain-containing protein</fullName>
    </submittedName>
</protein>
<dbReference type="AlphaFoldDB" id="A0A3D4V614"/>
<evidence type="ECO:0000313" key="2">
    <source>
        <dbReference type="EMBL" id="HCT56515.1"/>
    </source>
</evidence>
<accession>A0A3D4V614</accession>
<dbReference type="Proteomes" id="UP000264071">
    <property type="component" value="Unassembled WGS sequence"/>
</dbReference>
<gene>
    <name evidence="2" type="ORF">DGD08_04800</name>
</gene>
<dbReference type="Pfam" id="PF08867">
    <property type="entry name" value="FRG"/>
    <property type="match status" value="1"/>
</dbReference>
<reference evidence="2 3" key="1">
    <citation type="journal article" date="2018" name="Nat. Biotechnol.">
        <title>A standardized bacterial taxonomy based on genome phylogeny substantially revises the tree of life.</title>
        <authorList>
            <person name="Parks D.H."/>
            <person name="Chuvochina M."/>
            <person name="Waite D.W."/>
            <person name="Rinke C."/>
            <person name="Skarshewski A."/>
            <person name="Chaumeil P.A."/>
            <person name="Hugenholtz P."/>
        </authorList>
    </citation>
    <scope>NUCLEOTIDE SEQUENCE [LARGE SCALE GENOMIC DNA]</scope>
    <source>
        <strain evidence="2">UBA8844</strain>
    </source>
</reference>
<evidence type="ECO:0000259" key="1">
    <source>
        <dbReference type="SMART" id="SM00901"/>
    </source>
</evidence>
<organism evidence="2 3">
    <name type="scientific">Gemmatimonas aurantiaca</name>
    <dbReference type="NCBI Taxonomy" id="173480"/>
    <lineage>
        <taxon>Bacteria</taxon>
        <taxon>Pseudomonadati</taxon>
        <taxon>Gemmatimonadota</taxon>
        <taxon>Gemmatimonadia</taxon>
        <taxon>Gemmatimonadales</taxon>
        <taxon>Gemmatimonadaceae</taxon>
        <taxon>Gemmatimonas</taxon>
    </lineage>
</organism>